<feature type="compositionally biased region" description="Polar residues" evidence="1">
    <location>
        <begin position="370"/>
        <end position="380"/>
    </location>
</feature>
<feature type="region of interest" description="Disordered" evidence="1">
    <location>
        <begin position="1013"/>
        <end position="1043"/>
    </location>
</feature>
<sequence>MVRQTGGRRTDNNSGGTADRGGGGARGGGAVGRGGGNGGMVRKAVFRPTVRAPPIGAPPTFGGNSSGEPVPADTTRAGNSSRGGGLLLVNRKPAAAAVASTTTASTATNTDTPGAAATLGSHSNAASQAKGGPKPAAENPWAVRSQRQEAAAAAATKPSRPTAAMLNGRRHPQAMPELVGDDDYEGKEKWDEMLDKGFDFSQDIEFGDGTAVRINSRTRSKLPPSLPPTPTANVAVVDSPPPAAEVRPVQPTQPSNDAIPDPSSPASTAPKLPATHASPAAVELPPTTPRAVETSWGKPAKPAAGAAAPAAEAPASARWWKASLSNNSTARPPQQQQPQMQAVGSRSNVSPISTPAPGRSSAPTRVEVSDGNSSSNSGQAQRGGRGERGGRPGRGSRRSLAPIPTVVPPVLLRRPTQPPPAALAEPCLVPEQAAANAAAIVEPPAPSSTVEEPTPKDNASDNITPTPPVKGAAAAPKQQPQPTPPVAPAETGSNLPRNPKKTAEPGSRKPNGTGSGTAEPSRLADNWRAGTAPRPPAPQPTAPTQVTTPGATADGPVEAARVPVNAARRRSTGAAKVAGNAPSVPGPGSRPVVQQDKPDRIPANKPSAAATATSWRADPNRAKPAADASTHAPASEEAHDAIGVGRQRAQTQGAAGGSHNLPSSRATGPGAYSGPAGSNQSQMNGLLHVMPQTTLSTSPPLLPQTMLADLLDEHEGSSHGKQPVASPAKPLAPIRGNSGGAVPASRAAEQNEASAMPRQQQQQSRLGYGGAAVMPISSSSLFNVEGSPLMGSNSSYNAPIRPAFGHADPGLFTWQGSHMGFHDARARQEYLLQANTAPESNAPYAASREQPVRWSNTGVGEFSQQPHGVGSGVTFSSFSAGAGMLWMDPMAYDSEGRSFPAPIESRSSSHGDNGSGSASGSGAGSSSGGARGYRAPGRTPRPIGTRSVPGNNTQRNTRSRQGGAHQSYVHGAPSPVPQNSQHSLFVPASHMHQSWLPHYSLMQVPAYGATSDARFGRASPRHSPQMTAAPQASNGPAGSAGAAPYMVPLTHAMEHQSMHQMPALPGNRNGVTSGPFANMPPAQYMPDSFRPSPPPPPMYQYGYMGGAPPPPSTKQNKAGQTPATSMPPAPHYHHGYPPQLAMPPPNHTGAPPHMAFMPMYIPGDHGAIGGNGNPAYYYGQQQQPFGNAPPLLGQYQQQQPQQMPGYPNAMHMAEAQQQGYLGYQAEQQQMAATKQAEKLLGISRSSSTSTRDRGGHGSSKGTSALSEPQQANANVAATAAPTTTLPASNTATGNGEAATMPRTGSTSKSHANVASSSVPQTKAGGDRTRQRGRGNERKAAPVNKTNESGEASSQPRQQQQRPDTKRAQHVVKTDDKTRKQQPRTGNSSGPCEDGKASTSEPGPSEKPARRNRGGNRSGRGGGGAKKNTTTAKS</sequence>
<evidence type="ECO:0000256" key="1">
    <source>
        <dbReference type="SAM" id="MobiDB-lite"/>
    </source>
</evidence>
<feature type="compositionally biased region" description="Low complexity" evidence="1">
    <location>
        <begin position="1271"/>
        <end position="1292"/>
    </location>
</feature>
<feature type="compositionally biased region" description="Basic and acidic residues" evidence="1">
    <location>
        <begin position="1362"/>
        <end position="1378"/>
    </location>
</feature>
<feature type="compositionally biased region" description="Polar residues" evidence="1">
    <location>
        <begin position="1302"/>
        <end position="1320"/>
    </location>
</feature>
<feature type="region of interest" description="Disordered" evidence="1">
    <location>
        <begin position="714"/>
        <end position="767"/>
    </location>
</feature>
<comment type="caution">
    <text evidence="2">The sequence shown here is derived from an EMBL/GenBank/DDBJ whole genome shotgun (WGS) entry which is preliminary data.</text>
</comment>
<feature type="compositionally biased region" description="Polar residues" evidence="1">
    <location>
        <begin position="1260"/>
        <end position="1270"/>
    </location>
</feature>
<dbReference type="EMBL" id="JANBUY010000169">
    <property type="protein sequence ID" value="KAJ2862426.1"/>
    <property type="molecule type" value="Genomic_DNA"/>
</dbReference>
<name>A0A9W8II00_9FUNG</name>
<feature type="compositionally biased region" description="Gly residues" evidence="1">
    <location>
        <begin position="913"/>
        <end position="931"/>
    </location>
</feature>
<feature type="compositionally biased region" description="Low complexity" evidence="1">
    <location>
        <begin position="1028"/>
        <end position="1043"/>
    </location>
</feature>
<feature type="compositionally biased region" description="Low complexity" evidence="1">
    <location>
        <begin position="299"/>
        <end position="317"/>
    </location>
</feature>
<feature type="compositionally biased region" description="Low complexity" evidence="1">
    <location>
        <begin position="469"/>
        <end position="478"/>
    </location>
</feature>
<evidence type="ECO:0000313" key="3">
    <source>
        <dbReference type="Proteomes" id="UP001140074"/>
    </source>
</evidence>
<feature type="region of interest" description="Disordered" evidence="1">
    <location>
        <begin position="1089"/>
        <end position="1149"/>
    </location>
</feature>
<evidence type="ECO:0008006" key="4">
    <source>
        <dbReference type="Google" id="ProtNLM"/>
    </source>
</evidence>
<proteinExistence type="predicted"/>
<feature type="compositionally biased region" description="Polar residues" evidence="1">
    <location>
        <begin position="751"/>
        <end position="765"/>
    </location>
</feature>
<gene>
    <name evidence="2" type="ORF">GGH94_004284</name>
</gene>
<feature type="region of interest" description="Disordered" evidence="1">
    <location>
        <begin position="1"/>
        <end position="183"/>
    </location>
</feature>
<feature type="compositionally biased region" description="Polar residues" evidence="1">
    <location>
        <begin position="948"/>
        <end position="960"/>
    </location>
</feature>
<feature type="region of interest" description="Disordered" evidence="1">
    <location>
        <begin position="211"/>
        <end position="702"/>
    </location>
</feature>
<feature type="region of interest" description="Disordered" evidence="1">
    <location>
        <begin position="1242"/>
        <end position="1433"/>
    </location>
</feature>
<feature type="compositionally biased region" description="Low complexity" evidence="1">
    <location>
        <begin position="332"/>
        <end position="341"/>
    </location>
</feature>
<feature type="compositionally biased region" description="Polar residues" evidence="1">
    <location>
        <begin position="342"/>
        <end position="353"/>
    </location>
</feature>
<feature type="compositionally biased region" description="Polar residues" evidence="1">
    <location>
        <begin position="1113"/>
        <end position="1124"/>
    </location>
</feature>
<feature type="compositionally biased region" description="Low complexity" evidence="1">
    <location>
        <begin position="402"/>
        <end position="415"/>
    </location>
</feature>
<dbReference type="Proteomes" id="UP001140074">
    <property type="component" value="Unassembled WGS sequence"/>
</dbReference>
<feature type="compositionally biased region" description="Low complexity" evidence="1">
    <location>
        <begin position="94"/>
        <end position="112"/>
    </location>
</feature>
<feature type="compositionally biased region" description="Low complexity" evidence="1">
    <location>
        <begin position="429"/>
        <end position="442"/>
    </location>
</feature>
<feature type="compositionally biased region" description="Basic and acidic residues" evidence="1">
    <location>
        <begin position="1324"/>
        <end position="1339"/>
    </location>
</feature>
<accession>A0A9W8II00</accession>
<feature type="compositionally biased region" description="Gly residues" evidence="1">
    <location>
        <begin position="18"/>
        <end position="39"/>
    </location>
</feature>
<feature type="region of interest" description="Disordered" evidence="1">
    <location>
        <begin position="897"/>
        <end position="982"/>
    </location>
</feature>
<evidence type="ECO:0000313" key="2">
    <source>
        <dbReference type="EMBL" id="KAJ2862426.1"/>
    </source>
</evidence>
<feature type="compositionally biased region" description="Low complexity" evidence="1">
    <location>
        <begin position="542"/>
        <end position="566"/>
    </location>
</feature>
<feature type="compositionally biased region" description="Low complexity" evidence="1">
    <location>
        <begin position="582"/>
        <end position="593"/>
    </location>
</feature>
<feature type="compositionally biased region" description="Low complexity" evidence="1">
    <location>
        <begin position="1352"/>
        <end position="1361"/>
    </location>
</feature>
<feature type="compositionally biased region" description="Gly residues" evidence="1">
    <location>
        <begin position="1415"/>
        <end position="1424"/>
    </location>
</feature>
<organism evidence="2 3">
    <name type="scientific">Coemansia aciculifera</name>
    <dbReference type="NCBI Taxonomy" id="417176"/>
    <lineage>
        <taxon>Eukaryota</taxon>
        <taxon>Fungi</taxon>
        <taxon>Fungi incertae sedis</taxon>
        <taxon>Zoopagomycota</taxon>
        <taxon>Kickxellomycotina</taxon>
        <taxon>Kickxellomycetes</taxon>
        <taxon>Kickxellales</taxon>
        <taxon>Kickxellaceae</taxon>
        <taxon>Coemansia</taxon>
    </lineage>
</organism>
<keyword evidence="3" id="KW-1185">Reference proteome</keyword>
<reference evidence="2" key="1">
    <citation type="submission" date="2022-07" db="EMBL/GenBank/DDBJ databases">
        <title>Phylogenomic reconstructions and comparative analyses of Kickxellomycotina fungi.</title>
        <authorList>
            <person name="Reynolds N.K."/>
            <person name="Stajich J.E."/>
            <person name="Barry K."/>
            <person name="Grigoriev I.V."/>
            <person name="Crous P."/>
            <person name="Smith M.E."/>
        </authorList>
    </citation>
    <scope>NUCLEOTIDE SEQUENCE</scope>
    <source>
        <strain evidence="2">RSA 476</strain>
    </source>
</reference>
<protein>
    <recommendedName>
        <fullName evidence="4">LsmAD domain-containing protein</fullName>
    </recommendedName>
</protein>